<sequence>MALKASGAYKNCNSCTSQPTLSQNASGNGAADLAAPDKFRWSYRRTGSFSSNSTSGRKELEARLKGISSGEVTPTSISASASGRRADPVVLVEEKEPKEWVAQVEPGVLITFVSLPRGGNDLKRIRFSREIFNKNQAQQWWTENYDKVMELYNVKKLNRQAFPLPTQPRTIKDKEQNLNIEALGRGGNTLVQPLPLHDKERSAPLVYLEQQHSTTHSYDGAKTETSSMTTTSLSRDEEEFSISNASDLENEWVEQDEGGVYITIRALPSGRRELKRVRFSREKFGEMHARVWWEENRARIHRQYL</sequence>
<dbReference type="Pfam" id="PF08381">
    <property type="entry name" value="BRX"/>
    <property type="match status" value="2"/>
</dbReference>
<comment type="caution">
    <text evidence="7">The sequence shown here is derived from an EMBL/GenBank/DDBJ whole genome shotgun (WGS) entry which is preliminary data.</text>
</comment>
<dbReference type="PANTHER" id="PTHR46058">
    <property type="entry name" value="PROTEIN BREVIS RADIX-LIKE 1"/>
    <property type="match status" value="1"/>
</dbReference>
<dbReference type="Proteomes" id="UP001152523">
    <property type="component" value="Unassembled WGS sequence"/>
</dbReference>
<evidence type="ECO:0000313" key="7">
    <source>
        <dbReference type="EMBL" id="CAH9122039.1"/>
    </source>
</evidence>
<dbReference type="EMBL" id="CAMAPF010000923">
    <property type="protein sequence ID" value="CAH9122039.1"/>
    <property type="molecule type" value="Genomic_DNA"/>
</dbReference>
<dbReference type="AlphaFoldDB" id="A0AAV0EIZ4"/>
<evidence type="ECO:0000256" key="2">
    <source>
        <dbReference type="ARBA" id="ARBA00009057"/>
    </source>
</evidence>
<evidence type="ECO:0000256" key="4">
    <source>
        <dbReference type="SAM" id="MobiDB-lite"/>
    </source>
</evidence>
<feature type="domain" description="BRX" evidence="5">
    <location>
        <begin position="98"/>
        <end position="153"/>
    </location>
</feature>
<dbReference type="InterPro" id="IPR013591">
    <property type="entry name" value="Brevis_radix_dom"/>
</dbReference>
<name>A0AAV0EIZ4_9ASTE</name>
<accession>A0AAV0EIZ4</accession>
<gene>
    <name evidence="6" type="ORF">CEPIT_LOCUS19122</name>
    <name evidence="7" type="ORF">CEPIT_LOCUS24170</name>
</gene>
<evidence type="ECO:0000256" key="3">
    <source>
        <dbReference type="ARBA" id="ARBA00023242"/>
    </source>
</evidence>
<keyword evidence="3" id="KW-0539">Nucleus</keyword>
<feature type="compositionally biased region" description="Low complexity" evidence="4">
    <location>
        <begin position="223"/>
        <end position="233"/>
    </location>
</feature>
<feature type="domain" description="BRX" evidence="5">
    <location>
        <begin position="250"/>
        <end position="305"/>
    </location>
</feature>
<dbReference type="EMBL" id="CAMAPF010000170">
    <property type="protein sequence ID" value="CAH9110411.1"/>
    <property type="molecule type" value="Genomic_DNA"/>
</dbReference>
<feature type="region of interest" description="Disordered" evidence="4">
    <location>
        <begin position="211"/>
        <end position="237"/>
    </location>
</feature>
<dbReference type="InterPro" id="IPR044532">
    <property type="entry name" value="BRX-like"/>
</dbReference>
<evidence type="ECO:0000256" key="1">
    <source>
        <dbReference type="ARBA" id="ARBA00004123"/>
    </source>
</evidence>
<dbReference type="GO" id="GO:0005634">
    <property type="term" value="C:nucleus"/>
    <property type="evidence" value="ECO:0007669"/>
    <property type="project" value="UniProtKB-SubCell"/>
</dbReference>
<organism evidence="7 8">
    <name type="scientific">Cuscuta epithymum</name>
    <dbReference type="NCBI Taxonomy" id="186058"/>
    <lineage>
        <taxon>Eukaryota</taxon>
        <taxon>Viridiplantae</taxon>
        <taxon>Streptophyta</taxon>
        <taxon>Embryophyta</taxon>
        <taxon>Tracheophyta</taxon>
        <taxon>Spermatophyta</taxon>
        <taxon>Magnoliopsida</taxon>
        <taxon>eudicotyledons</taxon>
        <taxon>Gunneridae</taxon>
        <taxon>Pentapetalae</taxon>
        <taxon>asterids</taxon>
        <taxon>lamiids</taxon>
        <taxon>Solanales</taxon>
        <taxon>Convolvulaceae</taxon>
        <taxon>Cuscuteae</taxon>
        <taxon>Cuscuta</taxon>
        <taxon>Cuscuta subgen. Cuscuta</taxon>
    </lineage>
</organism>
<evidence type="ECO:0000313" key="8">
    <source>
        <dbReference type="Proteomes" id="UP001152523"/>
    </source>
</evidence>
<reference evidence="7" key="1">
    <citation type="submission" date="2022-07" db="EMBL/GenBank/DDBJ databases">
        <authorList>
            <person name="Macas J."/>
            <person name="Novak P."/>
            <person name="Neumann P."/>
        </authorList>
    </citation>
    <scope>NUCLEOTIDE SEQUENCE</scope>
</reference>
<comment type="subcellular location">
    <subcellularLocation>
        <location evidence="1">Nucleus</location>
    </subcellularLocation>
</comment>
<dbReference type="PANTHER" id="PTHR46058:SF3">
    <property type="entry name" value="PROTEIN BREVIS RADIX-LIKE 4"/>
    <property type="match status" value="1"/>
</dbReference>
<proteinExistence type="inferred from homology"/>
<keyword evidence="8" id="KW-1185">Reference proteome</keyword>
<dbReference type="PROSITE" id="PS51514">
    <property type="entry name" value="BRX"/>
    <property type="match status" value="2"/>
</dbReference>
<evidence type="ECO:0000313" key="6">
    <source>
        <dbReference type="EMBL" id="CAH9110411.1"/>
    </source>
</evidence>
<evidence type="ECO:0000259" key="5">
    <source>
        <dbReference type="PROSITE" id="PS51514"/>
    </source>
</evidence>
<comment type="similarity">
    <text evidence="2">Belongs to the BRX family.</text>
</comment>
<protein>
    <recommendedName>
        <fullName evidence="5">BRX domain-containing protein</fullName>
    </recommendedName>
</protein>